<feature type="compositionally biased region" description="Basic and acidic residues" evidence="1">
    <location>
        <begin position="122"/>
        <end position="134"/>
    </location>
</feature>
<keyword evidence="3" id="KW-1185">Reference proteome</keyword>
<dbReference type="EMBL" id="JAYKXP010000016">
    <property type="protein sequence ID" value="KAK7049541.1"/>
    <property type="molecule type" value="Genomic_DNA"/>
</dbReference>
<feature type="region of interest" description="Disordered" evidence="1">
    <location>
        <begin position="41"/>
        <end position="72"/>
    </location>
</feature>
<feature type="region of interest" description="Disordered" evidence="1">
    <location>
        <begin position="120"/>
        <end position="168"/>
    </location>
</feature>
<feature type="compositionally biased region" description="Low complexity" evidence="1">
    <location>
        <begin position="45"/>
        <end position="54"/>
    </location>
</feature>
<accession>A0AAW0DAZ5</accession>
<dbReference type="Proteomes" id="UP001383192">
    <property type="component" value="Unassembled WGS sequence"/>
</dbReference>
<organism evidence="2 3">
    <name type="scientific">Paramarasmius palmivorus</name>
    <dbReference type="NCBI Taxonomy" id="297713"/>
    <lineage>
        <taxon>Eukaryota</taxon>
        <taxon>Fungi</taxon>
        <taxon>Dikarya</taxon>
        <taxon>Basidiomycota</taxon>
        <taxon>Agaricomycotina</taxon>
        <taxon>Agaricomycetes</taxon>
        <taxon>Agaricomycetidae</taxon>
        <taxon>Agaricales</taxon>
        <taxon>Marasmiineae</taxon>
        <taxon>Marasmiaceae</taxon>
        <taxon>Paramarasmius</taxon>
    </lineage>
</organism>
<proteinExistence type="predicted"/>
<feature type="region of interest" description="Disordered" evidence="1">
    <location>
        <begin position="1"/>
        <end position="27"/>
    </location>
</feature>
<evidence type="ECO:0000313" key="2">
    <source>
        <dbReference type="EMBL" id="KAK7049541.1"/>
    </source>
</evidence>
<comment type="caution">
    <text evidence="2">The sequence shown here is derived from an EMBL/GenBank/DDBJ whole genome shotgun (WGS) entry which is preliminary data.</text>
</comment>
<sequence>MNVRRSVTQGFPVNNDPTASSRQKSLSTGFLFRSNNDILRDVTSSHEASSSTSAKPKRARSSSPQEIDIDDAMVGSRQEATAICSGNLSSETLHLSDRPIKPLRKSARALMQTQSLPVNLWPHRDRSDDIRDQNGELAAPTQGGEGEEEEDWSTLQTGATSFEPMVLS</sequence>
<evidence type="ECO:0000313" key="3">
    <source>
        <dbReference type="Proteomes" id="UP001383192"/>
    </source>
</evidence>
<evidence type="ECO:0000256" key="1">
    <source>
        <dbReference type="SAM" id="MobiDB-lite"/>
    </source>
</evidence>
<dbReference type="AlphaFoldDB" id="A0AAW0DAZ5"/>
<reference evidence="2 3" key="1">
    <citation type="submission" date="2024-01" db="EMBL/GenBank/DDBJ databases">
        <title>A draft genome for a cacao thread blight-causing isolate of Paramarasmius palmivorus.</title>
        <authorList>
            <person name="Baruah I.K."/>
            <person name="Bukari Y."/>
            <person name="Amoako-Attah I."/>
            <person name="Meinhardt L.W."/>
            <person name="Bailey B.A."/>
            <person name="Cohen S.P."/>
        </authorList>
    </citation>
    <scope>NUCLEOTIDE SEQUENCE [LARGE SCALE GENOMIC DNA]</scope>
    <source>
        <strain evidence="2 3">GH-12</strain>
    </source>
</reference>
<gene>
    <name evidence="2" type="ORF">VNI00_005572</name>
</gene>
<protein>
    <submittedName>
        <fullName evidence="2">Uncharacterized protein</fullName>
    </submittedName>
</protein>
<name>A0AAW0DAZ5_9AGAR</name>